<gene>
    <name evidence="1" type="ORF">CEPIT_LOCUS28008</name>
</gene>
<proteinExistence type="predicted"/>
<evidence type="ECO:0000313" key="1">
    <source>
        <dbReference type="EMBL" id="CAH9127042.1"/>
    </source>
</evidence>
<organism evidence="1 2">
    <name type="scientific">Cuscuta epithymum</name>
    <dbReference type="NCBI Taxonomy" id="186058"/>
    <lineage>
        <taxon>Eukaryota</taxon>
        <taxon>Viridiplantae</taxon>
        <taxon>Streptophyta</taxon>
        <taxon>Embryophyta</taxon>
        <taxon>Tracheophyta</taxon>
        <taxon>Spermatophyta</taxon>
        <taxon>Magnoliopsida</taxon>
        <taxon>eudicotyledons</taxon>
        <taxon>Gunneridae</taxon>
        <taxon>Pentapetalae</taxon>
        <taxon>asterids</taxon>
        <taxon>lamiids</taxon>
        <taxon>Solanales</taxon>
        <taxon>Convolvulaceae</taxon>
        <taxon>Cuscuteae</taxon>
        <taxon>Cuscuta</taxon>
        <taxon>Cuscuta subgen. Cuscuta</taxon>
    </lineage>
</organism>
<reference evidence="1" key="1">
    <citation type="submission" date="2022-07" db="EMBL/GenBank/DDBJ databases">
        <authorList>
            <person name="Macas J."/>
            <person name="Novak P."/>
            <person name="Neumann P."/>
        </authorList>
    </citation>
    <scope>NUCLEOTIDE SEQUENCE</scope>
</reference>
<dbReference type="EMBL" id="CAMAPF010000945">
    <property type="protein sequence ID" value="CAH9127042.1"/>
    <property type="molecule type" value="Genomic_DNA"/>
</dbReference>
<evidence type="ECO:0000313" key="2">
    <source>
        <dbReference type="Proteomes" id="UP001152523"/>
    </source>
</evidence>
<protein>
    <submittedName>
        <fullName evidence="1">Uncharacterized protein</fullName>
    </submittedName>
</protein>
<sequence length="102" mass="11813">MFPIGRAFCSAGQARLSSAQHQRFSIRIEIPRRRHLRWSTRARGQLRYSGFQPLNQHLWSFQPHGINLAALVGNGEIWPALSLTFLYSITQYIEVKFLCNIL</sequence>
<dbReference type="Proteomes" id="UP001152523">
    <property type="component" value="Unassembled WGS sequence"/>
</dbReference>
<name>A0AAV0EUS9_9ASTE</name>
<keyword evidence="2" id="KW-1185">Reference proteome</keyword>
<dbReference type="AlphaFoldDB" id="A0AAV0EUS9"/>
<comment type="caution">
    <text evidence="1">The sequence shown here is derived from an EMBL/GenBank/DDBJ whole genome shotgun (WGS) entry which is preliminary data.</text>
</comment>
<accession>A0AAV0EUS9</accession>